<dbReference type="GO" id="GO:1990077">
    <property type="term" value="C:primosome complex"/>
    <property type="evidence" value="ECO:0007669"/>
    <property type="project" value="UniProtKB-KW"/>
</dbReference>
<dbReference type="InterPro" id="IPR002694">
    <property type="entry name" value="Znf_CHC2"/>
</dbReference>
<dbReference type="GO" id="GO:0003899">
    <property type="term" value="F:DNA-directed RNA polymerase activity"/>
    <property type="evidence" value="ECO:0007669"/>
    <property type="project" value="UniProtKB-UniRule"/>
</dbReference>
<dbReference type="PIRSF" id="PIRSF002811">
    <property type="entry name" value="DnaG"/>
    <property type="match status" value="1"/>
</dbReference>
<protein>
    <recommendedName>
        <fullName evidence="12 13">DNA primase</fullName>
        <ecNumber evidence="12">2.7.7.101</ecNumber>
    </recommendedName>
</protein>
<organism evidence="16 17">
    <name type="scientific">Pseudolactococcus reticulitermitis</name>
    <dbReference type="NCBI Taxonomy" id="2025039"/>
    <lineage>
        <taxon>Bacteria</taxon>
        <taxon>Bacillati</taxon>
        <taxon>Bacillota</taxon>
        <taxon>Bacilli</taxon>
        <taxon>Lactobacillales</taxon>
        <taxon>Streptococcaceae</taxon>
        <taxon>Pseudolactococcus</taxon>
    </lineage>
</organism>
<keyword evidence="5 12" id="KW-0235">DNA replication</keyword>
<dbReference type="InterPro" id="IPR034151">
    <property type="entry name" value="TOPRIM_DnaG_bac"/>
</dbReference>
<keyword evidence="8 12" id="KW-0862">Zinc</keyword>
<dbReference type="GO" id="GO:0005737">
    <property type="term" value="C:cytoplasm"/>
    <property type="evidence" value="ECO:0007669"/>
    <property type="project" value="TreeGrafter"/>
</dbReference>
<evidence type="ECO:0000256" key="6">
    <source>
        <dbReference type="ARBA" id="ARBA00022723"/>
    </source>
</evidence>
<dbReference type="InterPro" id="IPR036977">
    <property type="entry name" value="DNA_primase_Znf_CHC2"/>
</dbReference>
<dbReference type="InterPro" id="IPR019475">
    <property type="entry name" value="DNA_primase_DnaB-bd"/>
</dbReference>
<evidence type="ECO:0000256" key="9">
    <source>
        <dbReference type="ARBA" id="ARBA00022842"/>
    </source>
</evidence>
<evidence type="ECO:0000313" key="16">
    <source>
        <dbReference type="EMBL" id="GAX47171.1"/>
    </source>
</evidence>
<dbReference type="GO" id="GO:0006269">
    <property type="term" value="P:DNA replication, synthesis of primer"/>
    <property type="evidence" value="ECO:0007669"/>
    <property type="project" value="UniProtKB-UniRule"/>
</dbReference>
<dbReference type="InterPro" id="IPR050219">
    <property type="entry name" value="DnaG_primase"/>
</dbReference>
<comment type="caution">
    <text evidence="16">The sequence shown here is derived from an EMBL/GenBank/DDBJ whole genome shotgun (WGS) entry which is preliminary data.</text>
</comment>
<keyword evidence="17" id="KW-1185">Reference proteome</keyword>
<evidence type="ECO:0000256" key="10">
    <source>
        <dbReference type="ARBA" id="ARBA00023125"/>
    </source>
</evidence>
<dbReference type="InterPro" id="IPR006295">
    <property type="entry name" value="DNA_primase_DnaG"/>
</dbReference>
<keyword evidence="2 12" id="KW-0639">Primosome</keyword>
<dbReference type="Gene3D" id="3.40.1360.10">
    <property type="match status" value="1"/>
</dbReference>
<keyword evidence="3 12" id="KW-0808">Transferase</keyword>
<dbReference type="SUPFAM" id="SSF57783">
    <property type="entry name" value="Zinc beta-ribbon"/>
    <property type="match status" value="1"/>
</dbReference>
<sequence length="617" mass="69066">MALLDKLKIEEIRSSVNIVDVISQHVHLSKAGTNYLGLCPFHGEKTPSFNVNAQKQFYHCFGCGKSGDVFKFLEDYKQIPFRDAVKEVADIAGIPLEIDTRSVQDKPNQAIYDLHNQAARIYHTVLTATEEGAKAREYLQNRGISDEIIEKFNIGLSLSDNDFLYQSVKQKFEESVLINSGLITFAENHIFDSFRGRIMFPLNNAHGQVIAFSGRIWRSEDLANKTLAKYKNSTTTPIFNKSEALYNLDRASQSIKKTHEVYLMEGFMDVIAAYENGISNAVASMGTALTEGHVRKLRAIAKKFILVYDGDKAGQNAIFKALNLLPSDDVEVVRIPDGLDPDEYNKAYPGALGTLMTTGRMAPVEFLMDHLRPANLSNLQAQLDFIALIAPKIAAIDSLTAQDAYIKRLVEILPDFEYNQVESAVNQRRENVVASQPTYDDSFMFDDGMAPPPPEDDGYSFAEQAVLPPVAPVPVMGAKKLSQIELSELQLLHRMIYHPSVLTRVVAAPNFQFVHRRYQQLFEMMARLGEVDETSLMTQLTGEDSETFYEVLSTVNVPDEVSDQEIDDLLKNFVKAAKGTHLQTLQEQLEQAKQTGNQALELQLTLQIIAQKQQDGV</sequence>
<keyword evidence="9" id="KW-0460">Magnesium</keyword>
<keyword evidence="6 12" id="KW-0479">Metal-binding</keyword>
<accession>A0A224XC06</accession>
<evidence type="ECO:0000256" key="3">
    <source>
        <dbReference type="ARBA" id="ARBA00022679"/>
    </source>
</evidence>
<evidence type="ECO:0000256" key="11">
    <source>
        <dbReference type="ARBA" id="ARBA00023163"/>
    </source>
</evidence>
<comment type="similarity">
    <text evidence="12 13">Belongs to the DnaG primase family.</text>
</comment>
<dbReference type="InterPro" id="IPR037068">
    <property type="entry name" value="DNA_primase_core_N_sf"/>
</dbReference>
<dbReference type="NCBIfam" id="TIGR01391">
    <property type="entry name" value="dnaG"/>
    <property type="match status" value="1"/>
</dbReference>
<comment type="cofactor">
    <cofactor evidence="12 13 14">
        <name>Zn(2+)</name>
        <dbReference type="ChEBI" id="CHEBI:29105"/>
    </cofactor>
    <text evidence="12 13 14">Binds 1 zinc ion per monomer.</text>
</comment>
<evidence type="ECO:0000256" key="5">
    <source>
        <dbReference type="ARBA" id="ARBA00022705"/>
    </source>
</evidence>
<evidence type="ECO:0000256" key="4">
    <source>
        <dbReference type="ARBA" id="ARBA00022695"/>
    </source>
</evidence>
<dbReference type="PANTHER" id="PTHR30313:SF2">
    <property type="entry name" value="DNA PRIMASE"/>
    <property type="match status" value="1"/>
</dbReference>
<keyword evidence="7 12" id="KW-0863">Zinc-finger</keyword>
<dbReference type="RefSeq" id="WP_094784245.1">
    <property type="nucleotide sequence ID" value="NZ_BEDT01000002.1"/>
</dbReference>
<dbReference type="PANTHER" id="PTHR30313">
    <property type="entry name" value="DNA PRIMASE"/>
    <property type="match status" value="1"/>
</dbReference>
<evidence type="ECO:0000256" key="12">
    <source>
        <dbReference type="HAMAP-Rule" id="MF_00974"/>
    </source>
</evidence>
<evidence type="ECO:0000256" key="2">
    <source>
        <dbReference type="ARBA" id="ARBA00022515"/>
    </source>
</evidence>
<dbReference type="SMART" id="SM00400">
    <property type="entry name" value="ZnF_CHCC"/>
    <property type="match status" value="1"/>
</dbReference>
<feature type="domain" description="Toprim" evidence="15">
    <location>
        <begin position="259"/>
        <end position="340"/>
    </location>
</feature>
<dbReference type="Gene3D" id="1.10.860.10">
    <property type="entry name" value="DNAb Helicase, Chain A"/>
    <property type="match status" value="1"/>
</dbReference>
<dbReference type="Pfam" id="PF10410">
    <property type="entry name" value="DnaB_bind"/>
    <property type="match status" value="1"/>
</dbReference>
<dbReference type="SUPFAM" id="SSF56731">
    <property type="entry name" value="DNA primase core"/>
    <property type="match status" value="1"/>
</dbReference>
<evidence type="ECO:0000313" key="17">
    <source>
        <dbReference type="Proteomes" id="UP000218689"/>
    </source>
</evidence>
<evidence type="ECO:0000256" key="1">
    <source>
        <dbReference type="ARBA" id="ARBA00022478"/>
    </source>
</evidence>
<feature type="zinc finger region" description="CHC2-type" evidence="12 14">
    <location>
        <begin position="39"/>
        <end position="63"/>
    </location>
</feature>
<dbReference type="PROSITE" id="PS50880">
    <property type="entry name" value="TOPRIM"/>
    <property type="match status" value="1"/>
</dbReference>
<keyword evidence="1 12" id="KW-0240">DNA-directed RNA polymerase</keyword>
<evidence type="ECO:0000256" key="13">
    <source>
        <dbReference type="PIRNR" id="PIRNR002811"/>
    </source>
</evidence>
<dbReference type="SMART" id="SM00493">
    <property type="entry name" value="TOPRIM"/>
    <property type="match status" value="1"/>
</dbReference>
<evidence type="ECO:0000256" key="8">
    <source>
        <dbReference type="ARBA" id="ARBA00022833"/>
    </source>
</evidence>
<comment type="subunit">
    <text evidence="12">Monomer. Interacts with DnaB.</text>
</comment>
<keyword evidence="11 12" id="KW-0804">Transcription</keyword>
<dbReference type="InterPro" id="IPR030846">
    <property type="entry name" value="DnaG_bac"/>
</dbReference>
<dbReference type="InterPro" id="IPR006171">
    <property type="entry name" value="TOPRIM_dom"/>
</dbReference>
<keyword evidence="10 12" id="KW-0238">DNA-binding</keyword>
<dbReference type="Gene3D" id="3.90.980.10">
    <property type="entry name" value="DNA primase, catalytic core, N-terminal domain"/>
    <property type="match status" value="1"/>
</dbReference>
<reference evidence="17" key="1">
    <citation type="submission" date="2017-08" db="EMBL/GenBank/DDBJ databases">
        <title>Draft genome sequence of Lactococcus sp. strain Rs-Y01, isolated from the gut of the lower termite Reticulitermes speratus.</title>
        <authorList>
            <person name="Ohkuma M."/>
            <person name="Yuki M."/>
        </authorList>
    </citation>
    <scope>NUCLEOTIDE SEQUENCE [LARGE SCALE GENOMIC DNA]</scope>
    <source>
        <strain evidence="17">Rs-Y01</strain>
    </source>
</reference>
<dbReference type="EC" id="2.7.7.101" evidence="12"/>
<dbReference type="HAMAP" id="MF_00974">
    <property type="entry name" value="DNA_primase_DnaG"/>
    <property type="match status" value="1"/>
</dbReference>
<name>A0A224XC06_9LACT</name>
<comment type="function">
    <text evidence="12 13">RNA polymerase that catalyzes the synthesis of short RNA molecules used as primers for DNA polymerase during DNA replication.</text>
</comment>
<dbReference type="InterPro" id="IPR016136">
    <property type="entry name" value="DNA_helicase_N/primase_C"/>
</dbReference>
<comment type="catalytic activity">
    <reaction evidence="12">
        <text>ssDNA + n NTP = ssDNA/pppN(pN)n-1 hybrid + (n-1) diphosphate.</text>
        <dbReference type="EC" id="2.7.7.101"/>
    </reaction>
</comment>
<dbReference type="Pfam" id="PF01807">
    <property type="entry name" value="Zn_ribbon_DnaG"/>
    <property type="match status" value="1"/>
</dbReference>
<dbReference type="GO" id="GO:0000428">
    <property type="term" value="C:DNA-directed RNA polymerase complex"/>
    <property type="evidence" value="ECO:0007669"/>
    <property type="project" value="UniProtKB-KW"/>
</dbReference>
<dbReference type="InterPro" id="IPR013264">
    <property type="entry name" value="DNAG_N"/>
</dbReference>
<dbReference type="Proteomes" id="UP000218689">
    <property type="component" value="Unassembled WGS sequence"/>
</dbReference>
<dbReference type="Pfam" id="PF08275">
    <property type="entry name" value="DNAG_N"/>
    <property type="match status" value="1"/>
</dbReference>
<proteinExistence type="inferred from homology"/>
<dbReference type="GO" id="GO:0003677">
    <property type="term" value="F:DNA binding"/>
    <property type="evidence" value="ECO:0007669"/>
    <property type="project" value="UniProtKB-KW"/>
</dbReference>
<comment type="domain">
    <text evidence="12">Contains an N-terminal zinc-binding domain, a central core domain that contains the primase activity, and a C-terminal DnaB-binding domain.</text>
</comment>
<dbReference type="EMBL" id="BEDT01000002">
    <property type="protein sequence ID" value="GAX47171.1"/>
    <property type="molecule type" value="Genomic_DNA"/>
</dbReference>
<dbReference type="AlphaFoldDB" id="A0A224XC06"/>
<dbReference type="CDD" id="cd03364">
    <property type="entry name" value="TOPRIM_DnaG_primases"/>
    <property type="match status" value="1"/>
</dbReference>
<dbReference type="FunFam" id="3.90.580.10:FF:000001">
    <property type="entry name" value="DNA primase"/>
    <property type="match status" value="1"/>
</dbReference>
<dbReference type="OrthoDB" id="9803773at2"/>
<evidence type="ECO:0000256" key="7">
    <source>
        <dbReference type="ARBA" id="ARBA00022771"/>
    </source>
</evidence>
<evidence type="ECO:0000259" key="15">
    <source>
        <dbReference type="PROSITE" id="PS50880"/>
    </source>
</evidence>
<dbReference type="GO" id="GO:0008270">
    <property type="term" value="F:zinc ion binding"/>
    <property type="evidence" value="ECO:0007669"/>
    <property type="project" value="UniProtKB-UniRule"/>
</dbReference>
<evidence type="ECO:0000256" key="14">
    <source>
        <dbReference type="PIRSR" id="PIRSR002811-1"/>
    </source>
</evidence>
<dbReference type="Pfam" id="PF13155">
    <property type="entry name" value="Toprim_2"/>
    <property type="match status" value="1"/>
</dbReference>
<dbReference type="Gene3D" id="3.90.580.10">
    <property type="entry name" value="Zinc finger, CHC2-type domain"/>
    <property type="match status" value="1"/>
</dbReference>
<keyword evidence="4 12" id="KW-0548">Nucleotidyltransferase</keyword>
<gene>
    <name evidence="12" type="primary">dnaG</name>
    <name evidence="16" type="ORF">RsY01_769</name>
</gene>